<accession>E3LWC4</accession>
<protein>
    <submittedName>
        <fullName evidence="1">Uncharacterized protein</fullName>
    </submittedName>
</protein>
<dbReference type="InParanoid" id="E3LWC4"/>
<reference evidence="1" key="1">
    <citation type="submission" date="2007-07" db="EMBL/GenBank/DDBJ databases">
        <title>PCAP assembly of the Caenorhabditis remanei genome.</title>
        <authorList>
            <consortium name="The Caenorhabditis remanei Sequencing Consortium"/>
            <person name="Wilson R.K."/>
        </authorList>
    </citation>
    <scope>NUCLEOTIDE SEQUENCE [LARGE SCALE GENOMIC DNA]</scope>
    <source>
        <strain evidence="1">PB4641</strain>
    </source>
</reference>
<sequence>MASQITAKHHGSKLRFLPVSSANMAFVNGDLKKSIATRPDGSVLHSNHSVTSENLTNSKYFIIDHESYMFCTITQSFKDISSLTTFMICPDAVYENTSHNMFLKGTDPIVLYSSDGELVMDVTQAVFFIFQSVVCGVNLNVKVCKTCQSDKCMDNYKAEVLAAMKEYSSLRDGSYVLKEEVLKKIEVLKTHCSFINQKNFPKQDYMMVNEDIMKRKPLKVYQNIIDSYEIPEDISATGLATAPVWGGRYGIRKAWSNNFFGSTNTNIKMLVLDGLLQKVPKEMKCVYELEHVKVIEQDCFNDVDDGRPMQLSDVFGGSSDGNPQSSLFNFFNLMQNCSTSDPVVKKNMKKNKK</sequence>
<dbReference type="EMBL" id="DS268417">
    <property type="protein sequence ID" value="EFO83404.1"/>
    <property type="molecule type" value="Genomic_DNA"/>
</dbReference>
<gene>
    <name evidence="1" type="ORF">CRE_03057</name>
</gene>
<name>E3LWC4_CAERE</name>
<dbReference type="Proteomes" id="UP000008281">
    <property type="component" value="Unassembled WGS sequence"/>
</dbReference>
<proteinExistence type="predicted"/>
<dbReference type="HOGENOM" id="CLU_785816_0_0_1"/>
<dbReference type="STRING" id="31234.E3LWC4"/>
<evidence type="ECO:0000313" key="1">
    <source>
        <dbReference type="EMBL" id="EFO83404.1"/>
    </source>
</evidence>
<evidence type="ECO:0000313" key="2">
    <source>
        <dbReference type="Proteomes" id="UP000008281"/>
    </source>
</evidence>
<dbReference type="AlphaFoldDB" id="E3LWC4"/>
<organism evidence="2">
    <name type="scientific">Caenorhabditis remanei</name>
    <name type="common">Caenorhabditis vulgaris</name>
    <dbReference type="NCBI Taxonomy" id="31234"/>
    <lineage>
        <taxon>Eukaryota</taxon>
        <taxon>Metazoa</taxon>
        <taxon>Ecdysozoa</taxon>
        <taxon>Nematoda</taxon>
        <taxon>Chromadorea</taxon>
        <taxon>Rhabditida</taxon>
        <taxon>Rhabditina</taxon>
        <taxon>Rhabditomorpha</taxon>
        <taxon>Rhabditoidea</taxon>
        <taxon>Rhabditidae</taxon>
        <taxon>Peloderinae</taxon>
        <taxon>Caenorhabditis</taxon>
    </lineage>
</organism>
<keyword evidence="2" id="KW-1185">Reference proteome</keyword>